<reference evidence="1 2" key="1">
    <citation type="submission" date="2020-04" db="EMBL/GenBank/DDBJ databases">
        <title>Perkinsus olseni comparative genomics.</title>
        <authorList>
            <person name="Bogema D.R."/>
        </authorList>
    </citation>
    <scope>NUCLEOTIDE SEQUENCE [LARGE SCALE GENOMIC DNA]</scope>
    <source>
        <strain evidence="1">ATCC PRA-179</strain>
    </source>
</reference>
<sequence>MAPEPSLTLVDDFMSVIIGRISGFHETIDLRFPMVNMVEDPSSESSVNPVGLQIAHAFGVENVYLLRYVTDEEFAEKCEDMLTDKKTTVADILAWCDYMESIEDNRPQLYRSTHVFIKDVRDKMDAQQRPAGDGTTYTTTVAVASTILGSTSLTATTATTATAKLCFWLPRLFPLPVLSRPKQPPS</sequence>
<name>A0A7J6LTH6_PEROL</name>
<organism evidence="1 2">
    <name type="scientific">Perkinsus olseni</name>
    <name type="common">Perkinsus atlanticus</name>
    <dbReference type="NCBI Taxonomy" id="32597"/>
    <lineage>
        <taxon>Eukaryota</taxon>
        <taxon>Sar</taxon>
        <taxon>Alveolata</taxon>
        <taxon>Perkinsozoa</taxon>
        <taxon>Perkinsea</taxon>
        <taxon>Perkinsida</taxon>
        <taxon>Perkinsidae</taxon>
        <taxon>Perkinsus</taxon>
    </lineage>
</organism>
<accession>A0A7J6LTH6</accession>
<dbReference type="OrthoDB" id="10481481at2759"/>
<protein>
    <submittedName>
        <fullName evidence="1">Uncharacterized protein</fullName>
    </submittedName>
</protein>
<comment type="caution">
    <text evidence="1">The sequence shown here is derived from an EMBL/GenBank/DDBJ whole genome shotgun (WGS) entry which is preliminary data.</text>
</comment>
<gene>
    <name evidence="1" type="ORF">FOZ61_002354</name>
</gene>
<dbReference type="EMBL" id="JABAHT010000165">
    <property type="protein sequence ID" value="KAF4662567.1"/>
    <property type="molecule type" value="Genomic_DNA"/>
</dbReference>
<evidence type="ECO:0000313" key="1">
    <source>
        <dbReference type="EMBL" id="KAF4662567.1"/>
    </source>
</evidence>
<evidence type="ECO:0000313" key="2">
    <source>
        <dbReference type="Proteomes" id="UP000570595"/>
    </source>
</evidence>
<dbReference type="Proteomes" id="UP000570595">
    <property type="component" value="Unassembled WGS sequence"/>
</dbReference>
<proteinExistence type="predicted"/>
<dbReference type="AlphaFoldDB" id="A0A7J6LTH6"/>